<evidence type="ECO:0000313" key="2">
    <source>
        <dbReference type="EMBL" id="RIA89885.1"/>
    </source>
</evidence>
<name>A0A397T0W3_9GLOM</name>
<evidence type="ECO:0000313" key="3">
    <source>
        <dbReference type="Proteomes" id="UP000265703"/>
    </source>
</evidence>
<dbReference type="AlphaFoldDB" id="A0A397T0W3"/>
<keyword evidence="1" id="KW-1133">Transmembrane helix</keyword>
<accession>A0A397T0W3</accession>
<organism evidence="2 3">
    <name type="scientific">Glomus cerebriforme</name>
    <dbReference type="NCBI Taxonomy" id="658196"/>
    <lineage>
        <taxon>Eukaryota</taxon>
        <taxon>Fungi</taxon>
        <taxon>Fungi incertae sedis</taxon>
        <taxon>Mucoromycota</taxon>
        <taxon>Glomeromycotina</taxon>
        <taxon>Glomeromycetes</taxon>
        <taxon>Glomerales</taxon>
        <taxon>Glomeraceae</taxon>
        <taxon>Glomus</taxon>
    </lineage>
</organism>
<sequence length="107" mass="13117">MISKYKNHDMMIKMNFYIKKEVVCTTVVISGIVYTYNLKELREVLKRFKDKYSSQHRHKSRKKRLKIAKWTGRNSKFEIVIFIIVVVITADVFFIRKPEFKFWRFFI</sequence>
<gene>
    <name evidence="2" type="ORF">C1645_771313</name>
</gene>
<protein>
    <submittedName>
        <fullName evidence="2">Uncharacterized protein</fullName>
    </submittedName>
</protein>
<proteinExistence type="predicted"/>
<dbReference type="EMBL" id="QKYT01000202">
    <property type="protein sequence ID" value="RIA89885.1"/>
    <property type="molecule type" value="Genomic_DNA"/>
</dbReference>
<feature type="transmembrane region" description="Helical" evidence="1">
    <location>
        <begin position="21"/>
        <end position="38"/>
    </location>
</feature>
<comment type="caution">
    <text evidence="2">The sequence shown here is derived from an EMBL/GenBank/DDBJ whole genome shotgun (WGS) entry which is preliminary data.</text>
</comment>
<dbReference type="Proteomes" id="UP000265703">
    <property type="component" value="Unassembled WGS sequence"/>
</dbReference>
<keyword evidence="3" id="KW-1185">Reference proteome</keyword>
<keyword evidence="1" id="KW-0472">Membrane</keyword>
<evidence type="ECO:0000256" key="1">
    <source>
        <dbReference type="SAM" id="Phobius"/>
    </source>
</evidence>
<keyword evidence="1" id="KW-0812">Transmembrane</keyword>
<reference evidence="2 3" key="1">
    <citation type="submission" date="2018-06" db="EMBL/GenBank/DDBJ databases">
        <title>Comparative genomics reveals the genomic features of Rhizophagus irregularis, R. cerebriforme, R. diaphanum and Gigaspora rosea, and their symbiotic lifestyle signature.</title>
        <authorList>
            <person name="Morin E."/>
            <person name="San Clemente H."/>
            <person name="Chen E.C.H."/>
            <person name="De La Providencia I."/>
            <person name="Hainaut M."/>
            <person name="Kuo A."/>
            <person name="Kohler A."/>
            <person name="Murat C."/>
            <person name="Tang N."/>
            <person name="Roy S."/>
            <person name="Loubradou J."/>
            <person name="Henrissat B."/>
            <person name="Grigoriev I.V."/>
            <person name="Corradi N."/>
            <person name="Roux C."/>
            <person name="Martin F.M."/>
        </authorList>
    </citation>
    <scope>NUCLEOTIDE SEQUENCE [LARGE SCALE GENOMIC DNA]</scope>
    <source>
        <strain evidence="2 3">DAOM 227022</strain>
    </source>
</reference>
<feature type="transmembrane region" description="Helical" evidence="1">
    <location>
        <begin position="79"/>
        <end position="95"/>
    </location>
</feature>